<dbReference type="GO" id="GO:0043190">
    <property type="term" value="C:ATP-binding cassette (ABC) transporter complex"/>
    <property type="evidence" value="ECO:0007669"/>
    <property type="project" value="InterPro"/>
</dbReference>
<gene>
    <name evidence="3" type="ORF">dsat_2832</name>
</gene>
<dbReference type="CDD" id="cd13640">
    <property type="entry name" value="PBP2_ChoX"/>
    <property type="match status" value="1"/>
</dbReference>
<dbReference type="RefSeq" id="WP_020886797.1">
    <property type="nucleotide sequence ID" value="NZ_ATHI01000013.1"/>
</dbReference>
<dbReference type="Gene3D" id="3.40.190.100">
    <property type="entry name" value="Glycine betaine-binding periplasmic protein, domain 2"/>
    <property type="match status" value="1"/>
</dbReference>
<feature type="domain" description="ABC-type glycine betaine transport system substrate-binding" evidence="2">
    <location>
        <begin position="31"/>
        <end position="286"/>
    </location>
</feature>
<evidence type="ECO:0000256" key="1">
    <source>
        <dbReference type="SAM" id="SignalP"/>
    </source>
</evidence>
<name>S7UKC8_9BACT</name>
<accession>S7UKC8</accession>
<evidence type="ECO:0000313" key="3">
    <source>
        <dbReference type="EMBL" id="EPR34274.1"/>
    </source>
</evidence>
<dbReference type="InterPro" id="IPR017783">
    <property type="entry name" value="ABC_choline_sub-bd"/>
</dbReference>
<dbReference type="eggNOG" id="COG2113">
    <property type="taxonomic scope" value="Bacteria"/>
</dbReference>
<evidence type="ECO:0000259" key="2">
    <source>
        <dbReference type="Pfam" id="PF04069"/>
    </source>
</evidence>
<dbReference type="InterPro" id="IPR007210">
    <property type="entry name" value="ABC_Gly_betaine_transp_sub-bd"/>
</dbReference>
<dbReference type="Pfam" id="PF04069">
    <property type="entry name" value="OpuAC"/>
    <property type="match status" value="1"/>
</dbReference>
<dbReference type="Proteomes" id="UP000014975">
    <property type="component" value="Unassembled WGS sequence"/>
</dbReference>
<protein>
    <submittedName>
        <fullName evidence="3">ABC-type glycine betaine transport, periplasmic subunit</fullName>
    </submittedName>
</protein>
<organism evidence="3 4">
    <name type="scientific">Alkalidesulfovibrio alkalitolerans DSM 16529</name>
    <dbReference type="NCBI Taxonomy" id="1121439"/>
    <lineage>
        <taxon>Bacteria</taxon>
        <taxon>Pseudomonadati</taxon>
        <taxon>Thermodesulfobacteriota</taxon>
        <taxon>Desulfovibrionia</taxon>
        <taxon>Desulfovibrionales</taxon>
        <taxon>Desulfovibrionaceae</taxon>
        <taxon>Alkalidesulfovibrio</taxon>
    </lineage>
</organism>
<reference evidence="3 4" key="1">
    <citation type="journal article" date="2013" name="Genome Announc.">
        <title>Draft genome sequences for three mercury-methylating, sulfate-reducing bacteria.</title>
        <authorList>
            <person name="Brown S.D."/>
            <person name="Hurt R.A.Jr."/>
            <person name="Gilmour C.C."/>
            <person name="Elias D.A."/>
        </authorList>
    </citation>
    <scope>NUCLEOTIDE SEQUENCE [LARGE SCALE GENOMIC DNA]</scope>
    <source>
        <strain evidence="3 4">DSM 16529</strain>
    </source>
</reference>
<dbReference type="GO" id="GO:0022857">
    <property type="term" value="F:transmembrane transporter activity"/>
    <property type="evidence" value="ECO:0007669"/>
    <property type="project" value="InterPro"/>
</dbReference>
<dbReference type="PATRIC" id="fig|1121439.3.peg.1347"/>
<feature type="signal peptide" evidence="1">
    <location>
        <begin position="1"/>
        <end position="27"/>
    </location>
</feature>
<dbReference type="GO" id="GO:0033265">
    <property type="term" value="F:choline binding"/>
    <property type="evidence" value="ECO:0007669"/>
    <property type="project" value="InterPro"/>
</dbReference>
<dbReference type="Gene3D" id="3.40.190.10">
    <property type="entry name" value="Periplasmic binding protein-like II"/>
    <property type="match status" value="1"/>
</dbReference>
<keyword evidence="1" id="KW-0732">Signal</keyword>
<dbReference type="EMBL" id="ATHI01000013">
    <property type="protein sequence ID" value="EPR34274.1"/>
    <property type="molecule type" value="Genomic_DNA"/>
</dbReference>
<evidence type="ECO:0000313" key="4">
    <source>
        <dbReference type="Proteomes" id="UP000014975"/>
    </source>
</evidence>
<dbReference type="GO" id="GO:0015871">
    <property type="term" value="P:choline transport"/>
    <property type="evidence" value="ECO:0007669"/>
    <property type="project" value="InterPro"/>
</dbReference>
<comment type="caution">
    <text evidence="3">The sequence shown here is derived from an EMBL/GenBank/DDBJ whole genome shotgun (WGS) entry which is preliminary data.</text>
</comment>
<keyword evidence="4" id="KW-1185">Reference proteome</keyword>
<dbReference type="SUPFAM" id="SSF53850">
    <property type="entry name" value="Periplasmic binding protein-like II"/>
    <property type="match status" value="1"/>
</dbReference>
<dbReference type="GO" id="GO:0042597">
    <property type="term" value="C:periplasmic space"/>
    <property type="evidence" value="ECO:0007669"/>
    <property type="project" value="InterPro"/>
</dbReference>
<dbReference type="AlphaFoldDB" id="S7UKC8"/>
<dbReference type="STRING" id="1121439.dsat_2832"/>
<dbReference type="OrthoDB" id="9787902at2"/>
<proteinExistence type="predicted"/>
<feature type="chain" id="PRO_5004544871" evidence="1">
    <location>
        <begin position="28"/>
        <end position="317"/>
    </location>
</feature>
<sequence>MTGYGKKLALILALVLALAFSGGAAFAKDDKVRFVYVGWTCVTTKTDVATAILKSLGYDAQALLVSVPIAYEAMSSNEADVFLGNWMPSMKTIADAYFERGTVVQYTPIMPGAKYTLAVPTYAWEGGLKHFDDIAGFGDKLGWKIYGIEEGNDGNEIIQAMIDADMHDLGRFELVPSSEPAMLGQVQSFARNEQWIVFLGWSPHSMNENIDMKYLDGSTAETFGENDGTAVVYTNIRAGFDTEQPNVARFLKNYRVPVEMINQIMVTLHDNPGMKPIEAAAAWLKKNPELYRAWLDGVTTTDGRPALPVWEKALADM</sequence>